<name>A0ABN2N4W0_9MICO</name>
<reference evidence="1 2" key="1">
    <citation type="journal article" date="2019" name="Int. J. Syst. Evol. Microbiol.">
        <title>The Global Catalogue of Microorganisms (GCM) 10K type strain sequencing project: providing services to taxonomists for standard genome sequencing and annotation.</title>
        <authorList>
            <consortium name="The Broad Institute Genomics Platform"/>
            <consortium name="The Broad Institute Genome Sequencing Center for Infectious Disease"/>
            <person name="Wu L."/>
            <person name="Ma J."/>
        </authorList>
    </citation>
    <scope>NUCLEOTIDE SEQUENCE [LARGE SCALE GENOMIC DNA]</scope>
    <source>
        <strain evidence="1 2">JCM 14326</strain>
    </source>
</reference>
<dbReference type="RefSeq" id="WP_344099504.1">
    <property type="nucleotide sequence ID" value="NZ_BAAANL010000001.1"/>
</dbReference>
<sequence>MSNIDGVDLCCLLWARADEAAGLEAYEDRVLALIPDHGGQVLQRVRRTSDEAGPNEVQIYRFPSQSSLDSYLADPRRLALAAERDRVVSRTELFPVAFLA</sequence>
<evidence type="ECO:0000313" key="1">
    <source>
        <dbReference type="EMBL" id="GAA1852879.1"/>
    </source>
</evidence>
<dbReference type="Gene3D" id="3.30.70.100">
    <property type="match status" value="1"/>
</dbReference>
<evidence type="ECO:0008006" key="3">
    <source>
        <dbReference type="Google" id="ProtNLM"/>
    </source>
</evidence>
<evidence type="ECO:0000313" key="2">
    <source>
        <dbReference type="Proteomes" id="UP001501094"/>
    </source>
</evidence>
<organism evidence="1 2">
    <name type="scientific">Myceligenerans crystallogenes</name>
    <dbReference type="NCBI Taxonomy" id="316335"/>
    <lineage>
        <taxon>Bacteria</taxon>
        <taxon>Bacillati</taxon>
        <taxon>Actinomycetota</taxon>
        <taxon>Actinomycetes</taxon>
        <taxon>Micrococcales</taxon>
        <taxon>Promicromonosporaceae</taxon>
        <taxon>Myceligenerans</taxon>
    </lineage>
</organism>
<comment type="caution">
    <text evidence="1">The sequence shown here is derived from an EMBL/GenBank/DDBJ whole genome shotgun (WGS) entry which is preliminary data.</text>
</comment>
<dbReference type="Proteomes" id="UP001501094">
    <property type="component" value="Unassembled WGS sequence"/>
</dbReference>
<proteinExistence type="predicted"/>
<keyword evidence="2" id="KW-1185">Reference proteome</keyword>
<protein>
    <recommendedName>
        <fullName evidence="3">DUF1330 domain-containing protein</fullName>
    </recommendedName>
</protein>
<accession>A0ABN2N4W0</accession>
<gene>
    <name evidence="1" type="ORF">GCM10009751_06820</name>
</gene>
<dbReference type="EMBL" id="BAAANL010000001">
    <property type="protein sequence ID" value="GAA1852879.1"/>
    <property type="molecule type" value="Genomic_DNA"/>
</dbReference>